<dbReference type="EMBL" id="GGEC01067413">
    <property type="protein sequence ID" value="MBX47897.1"/>
    <property type="molecule type" value="Transcribed_RNA"/>
</dbReference>
<dbReference type="AlphaFoldDB" id="A0A2P2NZG3"/>
<name>A0A2P2NZG3_RHIMU</name>
<proteinExistence type="predicted"/>
<accession>A0A2P2NZG3</accession>
<evidence type="ECO:0000313" key="1">
    <source>
        <dbReference type="EMBL" id="MBX47897.1"/>
    </source>
</evidence>
<sequence length="39" mass="4538">MIRHMPSMQCETPISYSKSNEISYPSRKEEDLVLLLVLV</sequence>
<reference evidence="1" key="1">
    <citation type="submission" date="2018-02" db="EMBL/GenBank/DDBJ databases">
        <title>Rhizophora mucronata_Transcriptome.</title>
        <authorList>
            <person name="Meera S.P."/>
            <person name="Sreeshan A."/>
            <person name="Augustine A."/>
        </authorList>
    </citation>
    <scope>NUCLEOTIDE SEQUENCE</scope>
    <source>
        <tissue evidence="1">Leaf</tissue>
    </source>
</reference>
<protein>
    <submittedName>
        <fullName evidence="1">Uncharacterized protein</fullName>
    </submittedName>
</protein>
<organism evidence="1">
    <name type="scientific">Rhizophora mucronata</name>
    <name type="common">Asiatic mangrove</name>
    <dbReference type="NCBI Taxonomy" id="61149"/>
    <lineage>
        <taxon>Eukaryota</taxon>
        <taxon>Viridiplantae</taxon>
        <taxon>Streptophyta</taxon>
        <taxon>Embryophyta</taxon>
        <taxon>Tracheophyta</taxon>
        <taxon>Spermatophyta</taxon>
        <taxon>Magnoliopsida</taxon>
        <taxon>eudicotyledons</taxon>
        <taxon>Gunneridae</taxon>
        <taxon>Pentapetalae</taxon>
        <taxon>rosids</taxon>
        <taxon>fabids</taxon>
        <taxon>Malpighiales</taxon>
        <taxon>Rhizophoraceae</taxon>
        <taxon>Rhizophora</taxon>
    </lineage>
</organism>